<comment type="caution">
    <text evidence="3">The sequence shown here is derived from an EMBL/GenBank/DDBJ whole genome shotgun (WGS) entry which is preliminary data.</text>
</comment>
<accession>A0A5R9QGG4</accession>
<protein>
    <submittedName>
        <fullName evidence="3">Copper resistance protein CopZ</fullName>
    </submittedName>
</protein>
<dbReference type="CDD" id="cd00371">
    <property type="entry name" value="HMA"/>
    <property type="match status" value="1"/>
</dbReference>
<dbReference type="EMBL" id="QLAG01000006">
    <property type="protein sequence ID" value="TLX64264.1"/>
    <property type="molecule type" value="Genomic_DNA"/>
</dbReference>
<name>A0A5R9QGG4_9GAMM</name>
<evidence type="ECO:0000313" key="4">
    <source>
        <dbReference type="Proteomes" id="UP000306753"/>
    </source>
</evidence>
<sequence length="65" mass="7154">MQRLTVEGMTCAHCERAVSDAIKRLDPEARVRIELASGLVEADGRLDPAEVRQAIEEEGYRVVSG</sequence>
<dbReference type="InterPro" id="IPR017969">
    <property type="entry name" value="Heavy-metal-associated_CS"/>
</dbReference>
<dbReference type="InterPro" id="IPR006121">
    <property type="entry name" value="HMA_dom"/>
</dbReference>
<dbReference type="PROSITE" id="PS01047">
    <property type="entry name" value="HMA_1"/>
    <property type="match status" value="1"/>
</dbReference>
<dbReference type="Gene3D" id="3.30.70.100">
    <property type="match status" value="1"/>
</dbReference>
<dbReference type="Pfam" id="PF00403">
    <property type="entry name" value="HMA"/>
    <property type="match status" value="1"/>
</dbReference>
<dbReference type="RefSeq" id="WP_138411214.1">
    <property type="nucleotide sequence ID" value="NZ_QLAG01000006.1"/>
</dbReference>
<gene>
    <name evidence="3" type="ORF">DN820_06255</name>
</gene>
<dbReference type="PROSITE" id="PS50846">
    <property type="entry name" value="HMA_2"/>
    <property type="match status" value="1"/>
</dbReference>
<dbReference type="SUPFAM" id="SSF55008">
    <property type="entry name" value="HMA, heavy metal-associated domain"/>
    <property type="match status" value="1"/>
</dbReference>
<feature type="domain" description="HMA" evidence="2">
    <location>
        <begin position="1"/>
        <end position="63"/>
    </location>
</feature>
<dbReference type="GO" id="GO:0046872">
    <property type="term" value="F:metal ion binding"/>
    <property type="evidence" value="ECO:0007669"/>
    <property type="project" value="UniProtKB-KW"/>
</dbReference>
<evidence type="ECO:0000256" key="1">
    <source>
        <dbReference type="ARBA" id="ARBA00022723"/>
    </source>
</evidence>
<organism evidence="3 4">
    <name type="scientific">Stutzerimonas nosocomialis</name>
    <dbReference type="NCBI Taxonomy" id="1056496"/>
    <lineage>
        <taxon>Bacteria</taxon>
        <taxon>Pseudomonadati</taxon>
        <taxon>Pseudomonadota</taxon>
        <taxon>Gammaproteobacteria</taxon>
        <taxon>Pseudomonadales</taxon>
        <taxon>Pseudomonadaceae</taxon>
        <taxon>Stutzerimonas</taxon>
    </lineage>
</organism>
<reference evidence="3 4" key="1">
    <citation type="journal article" date="2017" name="Eur. J. Clin. Microbiol. Infect. Dis.">
        <title>Uncommonly isolated clinical Pseudomonas: identification and phylogenetic assignation.</title>
        <authorList>
            <person name="Mulet M."/>
            <person name="Gomila M."/>
            <person name="Ramirez A."/>
            <person name="Cardew S."/>
            <person name="Moore E.R."/>
            <person name="Lalucat J."/>
            <person name="Garcia-Valdes E."/>
        </authorList>
    </citation>
    <scope>NUCLEOTIDE SEQUENCE [LARGE SCALE GENOMIC DNA]</scope>
    <source>
        <strain evidence="3 4">SD129</strain>
    </source>
</reference>
<keyword evidence="4" id="KW-1185">Reference proteome</keyword>
<proteinExistence type="predicted"/>
<evidence type="ECO:0000259" key="2">
    <source>
        <dbReference type="PROSITE" id="PS50846"/>
    </source>
</evidence>
<dbReference type="AlphaFoldDB" id="A0A5R9QGG4"/>
<evidence type="ECO:0000313" key="3">
    <source>
        <dbReference type="EMBL" id="TLX64264.1"/>
    </source>
</evidence>
<keyword evidence="1" id="KW-0479">Metal-binding</keyword>
<dbReference type="Proteomes" id="UP000306753">
    <property type="component" value="Unassembled WGS sequence"/>
</dbReference>
<dbReference type="InterPro" id="IPR036163">
    <property type="entry name" value="HMA_dom_sf"/>
</dbReference>